<dbReference type="NCBIfam" id="TIGR02606">
    <property type="entry name" value="antidote_CC2985"/>
    <property type="match status" value="1"/>
</dbReference>
<comment type="caution">
    <text evidence="3">The sequence shown here is derived from an EMBL/GenBank/DDBJ whole genome shotgun (WGS) entry which is preliminary data.</text>
</comment>
<gene>
    <name evidence="3" type="ORF">GL300_21230</name>
</gene>
<dbReference type="PANTHER" id="PTHR36582">
    <property type="entry name" value="ANTITOXIN PARD"/>
    <property type="match status" value="1"/>
</dbReference>
<comment type="similarity">
    <text evidence="1">Belongs to the ParD antitoxin family.</text>
</comment>
<accession>A0A844HN39</accession>
<dbReference type="SUPFAM" id="SSF47598">
    <property type="entry name" value="Ribbon-helix-helix"/>
    <property type="match status" value="1"/>
</dbReference>
<evidence type="ECO:0000256" key="1">
    <source>
        <dbReference type="ARBA" id="ARBA00008580"/>
    </source>
</evidence>
<dbReference type="RefSeq" id="WP_155041686.1">
    <property type="nucleotide sequence ID" value="NZ_WMIG01000019.1"/>
</dbReference>
<dbReference type="Gene3D" id="6.10.10.120">
    <property type="entry name" value="Antitoxin ParD1-like"/>
    <property type="match status" value="1"/>
</dbReference>
<dbReference type="CDD" id="cd22231">
    <property type="entry name" value="RHH_NikR_HicB-like"/>
    <property type="match status" value="1"/>
</dbReference>
<dbReference type="OrthoDB" id="9811310at2"/>
<organism evidence="3 4">
    <name type="scientific">Paracoccus litorisediminis</name>
    <dbReference type="NCBI Taxonomy" id="2006130"/>
    <lineage>
        <taxon>Bacteria</taxon>
        <taxon>Pseudomonadati</taxon>
        <taxon>Pseudomonadota</taxon>
        <taxon>Alphaproteobacteria</taxon>
        <taxon>Rhodobacterales</taxon>
        <taxon>Paracoccaceae</taxon>
        <taxon>Paracoccus</taxon>
    </lineage>
</organism>
<dbReference type="AlphaFoldDB" id="A0A844HN39"/>
<proteinExistence type="inferred from homology"/>
<evidence type="ECO:0000313" key="3">
    <source>
        <dbReference type="EMBL" id="MTH61733.1"/>
    </source>
</evidence>
<dbReference type="InterPro" id="IPR038296">
    <property type="entry name" value="ParD_sf"/>
</dbReference>
<keyword evidence="4" id="KW-1185">Reference proteome</keyword>
<evidence type="ECO:0000313" key="4">
    <source>
        <dbReference type="Proteomes" id="UP000449846"/>
    </source>
</evidence>
<keyword evidence="2" id="KW-1277">Toxin-antitoxin system</keyword>
<dbReference type="EMBL" id="WMIG01000019">
    <property type="protein sequence ID" value="MTH61733.1"/>
    <property type="molecule type" value="Genomic_DNA"/>
</dbReference>
<name>A0A844HN39_9RHOB</name>
<evidence type="ECO:0000256" key="2">
    <source>
        <dbReference type="ARBA" id="ARBA00022649"/>
    </source>
</evidence>
<reference evidence="3 4" key="1">
    <citation type="submission" date="2019-11" db="EMBL/GenBank/DDBJ databases">
        <authorList>
            <person name="Dong K."/>
        </authorList>
    </citation>
    <scope>NUCLEOTIDE SEQUENCE [LARGE SCALE GENOMIC DNA]</scope>
    <source>
        <strain evidence="3 4">NBRC 112902</strain>
    </source>
</reference>
<dbReference type="InterPro" id="IPR010985">
    <property type="entry name" value="Ribbon_hlx_hlx"/>
</dbReference>
<sequence>MATMNVSIPDPMKTWVEEQAQGGRVSNSSDYVRYLIRRDQDRSQAVEQLLAAVTTGVESGRDRPFDWDRSRVACAADMSSECLCVLKLTPEVEADLEAPSWIMLSFSSKYAFALYPPRPDKFVTH</sequence>
<protein>
    <submittedName>
        <fullName evidence="3">Type II toxin-antitoxin system ParD family antitoxin</fullName>
    </submittedName>
</protein>
<dbReference type="Proteomes" id="UP000449846">
    <property type="component" value="Unassembled WGS sequence"/>
</dbReference>
<dbReference type="GO" id="GO:0006355">
    <property type="term" value="P:regulation of DNA-templated transcription"/>
    <property type="evidence" value="ECO:0007669"/>
    <property type="project" value="InterPro"/>
</dbReference>
<dbReference type="InterPro" id="IPR022789">
    <property type="entry name" value="ParD"/>
</dbReference>
<dbReference type="PANTHER" id="PTHR36582:SF2">
    <property type="entry name" value="ANTITOXIN PARD"/>
    <property type="match status" value="1"/>
</dbReference>